<evidence type="ECO:0000256" key="9">
    <source>
        <dbReference type="ARBA" id="ARBA00023175"/>
    </source>
</evidence>
<keyword evidence="8" id="KW-0969">Cilium</keyword>
<dbReference type="InterPro" id="IPR001680">
    <property type="entry name" value="WD40_rpt"/>
</dbReference>
<dbReference type="OrthoDB" id="366230at2759"/>
<dbReference type="InterPro" id="IPR050687">
    <property type="entry name" value="Dynein_IC"/>
</dbReference>
<organism evidence="14 15">
    <name type="scientific">Laodelphax striatellus</name>
    <name type="common">Small brown planthopper</name>
    <name type="synonym">Delphax striatella</name>
    <dbReference type="NCBI Taxonomy" id="195883"/>
    <lineage>
        <taxon>Eukaryota</taxon>
        <taxon>Metazoa</taxon>
        <taxon>Ecdysozoa</taxon>
        <taxon>Arthropoda</taxon>
        <taxon>Hexapoda</taxon>
        <taxon>Insecta</taxon>
        <taxon>Pterygota</taxon>
        <taxon>Neoptera</taxon>
        <taxon>Paraneoptera</taxon>
        <taxon>Hemiptera</taxon>
        <taxon>Auchenorrhyncha</taxon>
        <taxon>Fulgoroidea</taxon>
        <taxon>Delphacidae</taxon>
        <taxon>Criomorphinae</taxon>
        <taxon>Laodelphax</taxon>
    </lineage>
</organism>
<evidence type="ECO:0000313" key="15">
    <source>
        <dbReference type="Proteomes" id="UP000291343"/>
    </source>
</evidence>
<protein>
    <submittedName>
        <fullName evidence="14">Uncharacterized protein</fullName>
    </submittedName>
</protein>
<dbReference type="PANTHER" id="PTHR12442">
    <property type="entry name" value="DYNEIN INTERMEDIATE CHAIN"/>
    <property type="match status" value="1"/>
</dbReference>
<dbReference type="PANTHER" id="PTHR12442:SF7">
    <property type="entry name" value="DYNEIN AXONEMAL INTERMEDIATE CHAIN 2"/>
    <property type="match status" value="1"/>
</dbReference>
<comment type="subcellular location">
    <subcellularLocation>
        <location evidence="1">Cytoplasm</location>
        <location evidence="1">Cytoskeleton</location>
        <location evidence="1">Cilium axoneme</location>
    </subcellularLocation>
</comment>
<keyword evidence="4 12" id="KW-0853">WD repeat</keyword>
<dbReference type="GO" id="GO:0045503">
    <property type="term" value="F:dynein light chain binding"/>
    <property type="evidence" value="ECO:0007669"/>
    <property type="project" value="TreeGrafter"/>
</dbReference>
<dbReference type="EMBL" id="QKKF02027168">
    <property type="protein sequence ID" value="RZF36013.1"/>
    <property type="molecule type" value="Genomic_DNA"/>
</dbReference>
<keyword evidence="7" id="KW-0243">Dynein</keyword>
<evidence type="ECO:0000256" key="4">
    <source>
        <dbReference type="ARBA" id="ARBA00022574"/>
    </source>
</evidence>
<feature type="compositionally biased region" description="Basic and acidic residues" evidence="13">
    <location>
        <begin position="590"/>
        <end position="599"/>
    </location>
</feature>
<keyword evidence="15" id="KW-1185">Reference proteome</keyword>
<dbReference type="GO" id="GO:0036157">
    <property type="term" value="C:outer dynein arm"/>
    <property type="evidence" value="ECO:0007669"/>
    <property type="project" value="TreeGrafter"/>
</dbReference>
<keyword evidence="5" id="KW-0493">Microtubule</keyword>
<name>A0A482WR73_LAOST</name>
<dbReference type="PROSITE" id="PS50082">
    <property type="entry name" value="WD_REPEATS_2"/>
    <property type="match status" value="1"/>
</dbReference>
<comment type="similarity">
    <text evidence="2">Belongs to the dynein intermediate chain family.</text>
</comment>
<feature type="repeat" description="WD" evidence="12">
    <location>
        <begin position="258"/>
        <end position="294"/>
    </location>
</feature>
<feature type="region of interest" description="Disordered" evidence="13">
    <location>
        <begin position="556"/>
        <end position="599"/>
    </location>
</feature>
<dbReference type="GO" id="GO:0003341">
    <property type="term" value="P:cilium movement"/>
    <property type="evidence" value="ECO:0007669"/>
    <property type="project" value="TreeGrafter"/>
</dbReference>
<evidence type="ECO:0000256" key="11">
    <source>
        <dbReference type="ARBA" id="ARBA00023273"/>
    </source>
</evidence>
<dbReference type="SUPFAM" id="SSF50978">
    <property type="entry name" value="WD40 repeat-like"/>
    <property type="match status" value="1"/>
</dbReference>
<dbReference type="AlphaFoldDB" id="A0A482WR73"/>
<dbReference type="Gene3D" id="2.130.10.10">
    <property type="entry name" value="YVTN repeat-like/Quinoprotein amine dehydrogenase"/>
    <property type="match status" value="2"/>
</dbReference>
<dbReference type="FunCoup" id="A0A482WR73">
    <property type="interactions" value="8"/>
</dbReference>
<gene>
    <name evidence="14" type="ORF">LSTR_LSTR005829</name>
</gene>
<evidence type="ECO:0000256" key="1">
    <source>
        <dbReference type="ARBA" id="ARBA00004430"/>
    </source>
</evidence>
<dbReference type="InParanoid" id="A0A482WR73"/>
<feature type="compositionally biased region" description="Basic and acidic residues" evidence="13">
    <location>
        <begin position="556"/>
        <end position="578"/>
    </location>
</feature>
<evidence type="ECO:0000256" key="5">
    <source>
        <dbReference type="ARBA" id="ARBA00022701"/>
    </source>
</evidence>
<evidence type="ECO:0000256" key="12">
    <source>
        <dbReference type="PROSITE-ProRule" id="PRU00221"/>
    </source>
</evidence>
<keyword evidence="3" id="KW-0963">Cytoplasm</keyword>
<dbReference type="Proteomes" id="UP000291343">
    <property type="component" value="Unassembled WGS sequence"/>
</dbReference>
<evidence type="ECO:0000256" key="10">
    <source>
        <dbReference type="ARBA" id="ARBA00023212"/>
    </source>
</evidence>
<dbReference type="GO" id="GO:0005874">
    <property type="term" value="C:microtubule"/>
    <property type="evidence" value="ECO:0007669"/>
    <property type="project" value="UniProtKB-KW"/>
</dbReference>
<keyword evidence="10" id="KW-0206">Cytoskeleton</keyword>
<evidence type="ECO:0000256" key="7">
    <source>
        <dbReference type="ARBA" id="ARBA00023017"/>
    </source>
</evidence>
<keyword evidence="11" id="KW-0966">Cell projection</keyword>
<evidence type="ECO:0000256" key="8">
    <source>
        <dbReference type="ARBA" id="ARBA00023069"/>
    </source>
</evidence>
<dbReference type="STRING" id="195883.A0A482WR73"/>
<evidence type="ECO:0000256" key="6">
    <source>
        <dbReference type="ARBA" id="ARBA00022737"/>
    </source>
</evidence>
<dbReference type="InterPro" id="IPR036322">
    <property type="entry name" value="WD40_repeat_dom_sf"/>
</dbReference>
<dbReference type="SMR" id="A0A482WR73"/>
<comment type="caution">
    <text evidence="14">The sequence shown here is derived from an EMBL/GenBank/DDBJ whole genome shotgun (WGS) entry which is preliminary data.</text>
</comment>
<dbReference type="Pfam" id="PF00400">
    <property type="entry name" value="WD40"/>
    <property type="match status" value="1"/>
</dbReference>
<keyword evidence="6" id="KW-0677">Repeat</keyword>
<proteinExistence type="inferred from homology"/>
<evidence type="ECO:0000313" key="14">
    <source>
        <dbReference type="EMBL" id="RZF36013.1"/>
    </source>
</evidence>
<dbReference type="FunFam" id="2.130.10.10:FF:000584">
    <property type="entry name" value="Dynein intermediate chain 2"/>
    <property type="match status" value="1"/>
</dbReference>
<accession>A0A482WR73</accession>
<evidence type="ECO:0000256" key="3">
    <source>
        <dbReference type="ARBA" id="ARBA00022490"/>
    </source>
</evidence>
<dbReference type="InterPro" id="IPR015943">
    <property type="entry name" value="WD40/YVTN_repeat-like_dom_sf"/>
</dbReference>
<dbReference type="SMART" id="SM00320">
    <property type="entry name" value="WD40"/>
    <property type="match status" value="4"/>
</dbReference>
<evidence type="ECO:0000256" key="13">
    <source>
        <dbReference type="SAM" id="MobiDB-lite"/>
    </source>
</evidence>
<dbReference type="GO" id="GO:0036158">
    <property type="term" value="P:outer dynein arm assembly"/>
    <property type="evidence" value="ECO:0007669"/>
    <property type="project" value="TreeGrafter"/>
</dbReference>
<dbReference type="GO" id="GO:0045504">
    <property type="term" value="F:dynein heavy chain binding"/>
    <property type="evidence" value="ECO:0007669"/>
    <property type="project" value="TreeGrafter"/>
</dbReference>
<sequence>METQYVYSKKRSEFGRYHAFTDDSAKLLENVTVNTSYTDDYIIMDPVHRANQCSKQFAVNEVNTVRAEYDSHSMNHAEGGWPKDVSCLDVEQTMRFRKKVEKDEMYIHTVLQLSQPMEHCIFQNNAVNIYEVYFGDEDRLPIVEKSCSRTVNVLRDPSPLKRAVQHLSWSPDGGTRIAVTHCNTEFQRSTADYATHSYIWEVENPNKPELVLQPSVFIICLEYNPKDAHSLVSGLYNGQVAFWDTRRGGEPVETSRLYSSHRDPVSSVLWINSKSGTEFFSTSIDGQIKWWDVRKLAEPIENLLLDVVKGEEQSLSRAIGASCLEYEPTIPTRFMVGTENGLVISGNRKGKTPQEKLGAQYKCHHGPVMSLQRSPAFVKNFLTVGDWTARIWSEDCKESSIIWTSYHKSLLTAGCWSPARYSVFYITREDGTLDAWDILQNQRSPNLSVKVCDEPLRSLRCHESGQIVAVGNDKGTSFLVEFSENFITTAKNDKPMLTAMFERESRREKIIEGKMREVRLRGKVQRVSEVKEVKTNIISAADLMLEAAEKDFNDLLLEEQRKQQEEEENEQKGSKTDEVGEQPGESNDTAENKDNSENN</sequence>
<keyword evidence="9" id="KW-0505">Motor protein</keyword>
<reference evidence="14 15" key="1">
    <citation type="journal article" date="2017" name="Gigascience">
        <title>Genome sequence of the small brown planthopper, Laodelphax striatellus.</title>
        <authorList>
            <person name="Zhu J."/>
            <person name="Jiang F."/>
            <person name="Wang X."/>
            <person name="Yang P."/>
            <person name="Bao Y."/>
            <person name="Zhao W."/>
            <person name="Wang W."/>
            <person name="Lu H."/>
            <person name="Wang Q."/>
            <person name="Cui N."/>
            <person name="Li J."/>
            <person name="Chen X."/>
            <person name="Luo L."/>
            <person name="Yu J."/>
            <person name="Kang L."/>
            <person name="Cui F."/>
        </authorList>
    </citation>
    <scope>NUCLEOTIDE SEQUENCE [LARGE SCALE GENOMIC DNA]</scope>
    <source>
        <strain evidence="14">Lst14</strain>
    </source>
</reference>
<evidence type="ECO:0000256" key="2">
    <source>
        <dbReference type="ARBA" id="ARBA00011059"/>
    </source>
</evidence>